<evidence type="ECO:0000313" key="1">
    <source>
        <dbReference type="EMBL" id="RZU38553.1"/>
    </source>
</evidence>
<keyword evidence="2" id="KW-1185">Reference proteome</keyword>
<dbReference type="RefSeq" id="WP_165391459.1">
    <property type="nucleotide sequence ID" value="NZ_SHKX01000013.1"/>
</dbReference>
<dbReference type="EMBL" id="SHKX01000013">
    <property type="protein sequence ID" value="RZU38553.1"/>
    <property type="molecule type" value="Genomic_DNA"/>
</dbReference>
<evidence type="ECO:0000313" key="2">
    <source>
        <dbReference type="Proteomes" id="UP000292423"/>
    </source>
</evidence>
<dbReference type="InterPro" id="IPR007433">
    <property type="entry name" value="DUF481"/>
</dbReference>
<organism evidence="1 2">
    <name type="scientific">Fluviicoccus keumensis</name>
    <dbReference type="NCBI Taxonomy" id="1435465"/>
    <lineage>
        <taxon>Bacteria</taxon>
        <taxon>Pseudomonadati</taxon>
        <taxon>Pseudomonadota</taxon>
        <taxon>Gammaproteobacteria</taxon>
        <taxon>Moraxellales</taxon>
        <taxon>Moraxellaceae</taxon>
        <taxon>Fluviicoccus</taxon>
    </lineage>
</organism>
<dbReference type="Proteomes" id="UP000292423">
    <property type="component" value="Unassembled WGS sequence"/>
</dbReference>
<reference evidence="1 2" key="1">
    <citation type="submission" date="2019-02" db="EMBL/GenBank/DDBJ databases">
        <title>Genomic Encyclopedia of Type Strains, Phase IV (KMG-IV): sequencing the most valuable type-strain genomes for metagenomic binning, comparative biology and taxonomic classification.</title>
        <authorList>
            <person name="Goeker M."/>
        </authorList>
    </citation>
    <scope>NUCLEOTIDE SEQUENCE [LARGE SCALE GENOMIC DNA]</scope>
    <source>
        <strain evidence="1 2">DSM 105135</strain>
    </source>
</reference>
<sequence length="247" mass="27606">MSRALTPSPWFSGVIGLLLWPLDATAAVTPLSSGEIGLKFSLSQAGYVSRHFALDGNATRVLSNGEISGELHASKEYIRLENQPSEVNLNIYDANLKWLSLMKDPAGYFYVSPRIRHNRESYYQSAVALRLGVGRKLNPSPKFAMRVELGSGYREVSVRDGSELTEPLVTLTGKVNWTVSDSVGARFEMVEEQTRRETYRTIQTSIRNKLTDQFALKYELSYKRGYPFDANPGTNETTADVGLTYSF</sequence>
<dbReference type="AlphaFoldDB" id="A0A4Q7YNV7"/>
<dbReference type="Pfam" id="PF04338">
    <property type="entry name" value="DUF481"/>
    <property type="match status" value="1"/>
</dbReference>
<gene>
    <name evidence="1" type="ORF">EV700_2488</name>
</gene>
<name>A0A4Q7YNV7_9GAMM</name>
<protein>
    <submittedName>
        <fullName evidence="1">Putative salt-induced outer membrane protein</fullName>
    </submittedName>
</protein>
<accession>A0A4Q7YNV7</accession>
<proteinExistence type="predicted"/>
<comment type="caution">
    <text evidence="1">The sequence shown here is derived from an EMBL/GenBank/DDBJ whole genome shotgun (WGS) entry which is preliminary data.</text>
</comment>